<name>A0A255GUJ6_9ACTN</name>
<evidence type="ECO:0000256" key="1">
    <source>
        <dbReference type="ARBA" id="ARBA00006313"/>
    </source>
</evidence>
<dbReference type="AlphaFoldDB" id="A0A255GUJ6"/>
<dbReference type="RefSeq" id="WP_094364607.1">
    <property type="nucleotide sequence ID" value="NZ_NMVQ01000034.1"/>
</dbReference>
<dbReference type="Pfam" id="PF02406">
    <property type="entry name" value="MmoB_DmpM"/>
    <property type="match status" value="1"/>
</dbReference>
<dbReference type="InterPro" id="IPR036889">
    <property type="entry name" value="mOase_MmoB_DmpM_sf"/>
</dbReference>
<proteinExistence type="inferred from homology"/>
<comment type="similarity">
    <text evidence="1">Belongs to the TmoD/XamoD family.</text>
</comment>
<reference evidence="2 3" key="1">
    <citation type="submission" date="2017-07" db="EMBL/GenBank/DDBJ databases">
        <title>Draft whole genome sequences of clinical Proprionibacteriaceae strains.</title>
        <authorList>
            <person name="Bernier A.-M."/>
            <person name="Bernard K."/>
            <person name="Domingo M.-C."/>
        </authorList>
    </citation>
    <scope>NUCLEOTIDE SEQUENCE [LARGE SCALE GENOMIC DNA]</scope>
    <source>
        <strain evidence="2 3">NML 130396</strain>
    </source>
</reference>
<comment type="caution">
    <text evidence="2">The sequence shown here is derived from an EMBL/GenBank/DDBJ whole genome shotgun (WGS) entry which is preliminary data.</text>
</comment>
<dbReference type="Proteomes" id="UP000216311">
    <property type="component" value="Unassembled WGS sequence"/>
</dbReference>
<evidence type="ECO:0000313" key="3">
    <source>
        <dbReference type="Proteomes" id="UP000216311"/>
    </source>
</evidence>
<protein>
    <submittedName>
        <fullName evidence="2">Monooxygenase</fullName>
    </submittedName>
</protein>
<keyword evidence="2" id="KW-0503">Monooxygenase</keyword>
<dbReference type="EMBL" id="NMVQ01000034">
    <property type="protein sequence ID" value="OYO19310.1"/>
    <property type="molecule type" value="Genomic_DNA"/>
</dbReference>
<dbReference type="GO" id="GO:0004497">
    <property type="term" value="F:monooxygenase activity"/>
    <property type="evidence" value="ECO:0007669"/>
    <property type="project" value="UniProtKB-KW"/>
</dbReference>
<dbReference type="OrthoDB" id="9805636at2"/>
<accession>A0A255GUJ6</accession>
<dbReference type="Gene3D" id="3.90.56.10">
    <property type="entry name" value="Monooxygenase component MmoB/DmpM"/>
    <property type="match status" value="1"/>
</dbReference>
<dbReference type="InterPro" id="IPR003454">
    <property type="entry name" value="MOase_MmoB_DmpM"/>
</dbReference>
<evidence type="ECO:0000313" key="2">
    <source>
        <dbReference type="EMBL" id="OYO19310.1"/>
    </source>
</evidence>
<dbReference type="SUPFAM" id="SSF56029">
    <property type="entry name" value="Monooxygenase (hydroxylase) regulatory protein"/>
    <property type="match status" value="1"/>
</dbReference>
<keyword evidence="2" id="KW-0560">Oxidoreductase</keyword>
<organism evidence="2 3">
    <name type="scientific">Enemella dayhoffiae</name>
    <dbReference type="NCBI Taxonomy" id="2016507"/>
    <lineage>
        <taxon>Bacteria</taxon>
        <taxon>Bacillati</taxon>
        <taxon>Actinomycetota</taxon>
        <taxon>Actinomycetes</taxon>
        <taxon>Propionibacteriales</taxon>
        <taxon>Propionibacteriaceae</taxon>
        <taxon>Enemella</taxon>
    </lineage>
</organism>
<sequence>MAVDASERIVSVDLQENEENRAVIEAIEADNDQCIAQHIPGLVKLRAPGYLEINRASVEERLGRTWETHAFQMAIVSLAGNISEWDEDRIVISWGRPVEDDDEDEEY</sequence>
<gene>
    <name evidence="2" type="ORF">CGZ93_13100</name>
</gene>
<keyword evidence="3" id="KW-1185">Reference proteome</keyword>